<organism evidence="4 5">
    <name type="scientific">Uliginosibacterium sediminicola</name>
    <dbReference type="NCBI Taxonomy" id="2024550"/>
    <lineage>
        <taxon>Bacteria</taxon>
        <taxon>Pseudomonadati</taxon>
        <taxon>Pseudomonadota</taxon>
        <taxon>Betaproteobacteria</taxon>
        <taxon>Rhodocyclales</taxon>
        <taxon>Zoogloeaceae</taxon>
        <taxon>Uliginosibacterium</taxon>
    </lineage>
</organism>
<reference evidence="4 5" key="1">
    <citation type="journal article" date="2018" name="Int. J. Syst. Evol. Microbiol.">
        <title>Uliginosibacterium sediminicola sp. nov., isolated from freshwater sediment.</title>
        <authorList>
            <person name="Hwang W.M."/>
            <person name="Kim S.M."/>
            <person name="Kang K."/>
            <person name="Ahn T.Y."/>
        </authorList>
    </citation>
    <scope>NUCLEOTIDE SEQUENCE [LARGE SCALE GENOMIC DNA]</scope>
    <source>
        <strain evidence="4 5">M1-21</strain>
    </source>
</reference>
<dbReference type="CDD" id="cd01949">
    <property type="entry name" value="GGDEF"/>
    <property type="match status" value="1"/>
</dbReference>
<dbReference type="NCBIfam" id="TIGR00254">
    <property type="entry name" value="GGDEF"/>
    <property type="match status" value="1"/>
</dbReference>
<keyword evidence="4" id="KW-0808">Transferase</keyword>
<sequence>MFRTLVDALDANIVVLDERGVIIFANASWIEFGEENGSPNLDWIGVDYLQAVDQAAESGDSMAAEAAEGIRRVLSGEDESFEQIYPCHSQNEYRFYSLKVRAFVEDGRHLLAVCHTRQMNMDSLTGLPNRQLFSHGLRNELSRARRGHGPVSLMLIDADYFKQANDTYGHVFGDECLRAIAAAISRHARRPSDLAARYGGDEFVLLLGMTPVEDALHIAESIREELECMAICADGEHCITLSIGLAQIHPSCGDLREDELLIAAADAALYEAKRKGRNRVVCLSDGELAALPAQRACSVRAAGMSTTHAAPRPQPAR</sequence>
<dbReference type="Pfam" id="PF00990">
    <property type="entry name" value="GGDEF"/>
    <property type="match status" value="1"/>
</dbReference>
<dbReference type="PANTHER" id="PTHR45138:SF9">
    <property type="entry name" value="DIGUANYLATE CYCLASE DGCM-RELATED"/>
    <property type="match status" value="1"/>
</dbReference>
<proteinExistence type="predicted"/>
<dbReference type="Gene3D" id="3.30.70.270">
    <property type="match status" value="1"/>
</dbReference>
<dbReference type="EC" id="2.7.7.65" evidence="1"/>
<feature type="domain" description="GGDEF" evidence="3">
    <location>
        <begin position="149"/>
        <end position="285"/>
    </location>
</feature>
<dbReference type="InterPro" id="IPR013656">
    <property type="entry name" value="PAS_4"/>
</dbReference>
<keyword evidence="4" id="KW-0548">Nucleotidyltransferase</keyword>
<comment type="caution">
    <text evidence="4">The sequence shown here is derived from an EMBL/GenBank/DDBJ whole genome shotgun (WGS) entry which is preliminary data.</text>
</comment>
<evidence type="ECO:0000259" key="3">
    <source>
        <dbReference type="PROSITE" id="PS50887"/>
    </source>
</evidence>
<protein>
    <recommendedName>
        <fullName evidence="1">diguanylate cyclase</fullName>
        <ecNumber evidence="1">2.7.7.65</ecNumber>
    </recommendedName>
</protein>
<evidence type="ECO:0000256" key="2">
    <source>
        <dbReference type="ARBA" id="ARBA00034247"/>
    </source>
</evidence>
<evidence type="ECO:0000256" key="1">
    <source>
        <dbReference type="ARBA" id="ARBA00012528"/>
    </source>
</evidence>
<gene>
    <name evidence="4" type="ORF">ABDB84_01160</name>
</gene>
<accession>A0ABU9YTN1</accession>
<dbReference type="Proteomes" id="UP001410394">
    <property type="component" value="Unassembled WGS sequence"/>
</dbReference>
<dbReference type="SUPFAM" id="SSF55073">
    <property type="entry name" value="Nucleotide cyclase"/>
    <property type="match status" value="1"/>
</dbReference>
<dbReference type="InterPro" id="IPR050469">
    <property type="entry name" value="Diguanylate_Cyclase"/>
</dbReference>
<dbReference type="RefSeq" id="WP_345917831.1">
    <property type="nucleotide sequence ID" value="NZ_JBDIVE010000001.1"/>
</dbReference>
<dbReference type="EMBL" id="JBDIVE010000001">
    <property type="protein sequence ID" value="MEN3067063.1"/>
    <property type="molecule type" value="Genomic_DNA"/>
</dbReference>
<dbReference type="SMART" id="SM00267">
    <property type="entry name" value="GGDEF"/>
    <property type="match status" value="1"/>
</dbReference>
<keyword evidence="5" id="KW-1185">Reference proteome</keyword>
<dbReference type="Gene3D" id="3.30.450.20">
    <property type="entry name" value="PAS domain"/>
    <property type="match status" value="1"/>
</dbReference>
<comment type="catalytic activity">
    <reaction evidence="2">
        <text>2 GTP = 3',3'-c-di-GMP + 2 diphosphate</text>
        <dbReference type="Rhea" id="RHEA:24898"/>
        <dbReference type="ChEBI" id="CHEBI:33019"/>
        <dbReference type="ChEBI" id="CHEBI:37565"/>
        <dbReference type="ChEBI" id="CHEBI:58805"/>
        <dbReference type="EC" id="2.7.7.65"/>
    </reaction>
</comment>
<dbReference type="InterPro" id="IPR029787">
    <property type="entry name" value="Nucleotide_cyclase"/>
</dbReference>
<dbReference type="GO" id="GO:0052621">
    <property type="term" value="F:diguanylate cyclase activity"/>
    <property type="evidence" value="ECO:0007669"/>
    <property type="project" value="UniProtKB-EC"/>
</dbReference>
<dbReference type="PROSITE" id="PS50887">
    <property type="entry name" value="GGDEF"/>
    <property type="match status" value="1"/>
</dbReference>
<evidence type="ECO:0000313" key="4">
    <source>
        <dbReference type="EMBL" id="MEN3067063.1"/>
    </source>
</evidence>
<dbReference type="InterPro" id="IPR043128">
    <property type="entry name" value="Rev_trsase/Diguanyl_cyclase"/>
</dbReference>
<name>A0ABU9YTN1_9RHOO</name>
<dbReference type="InterPro" id="IPR000160">
    <property type="entry name" value="GGDEF_dom"/>
</dbReference>
<evidence type="ECO:0000313" key="5">
    <source>
        <dbReference type="Proteomes" id="UP001410394"/>
    </source>
</evidence>
<dbReference type="Pfam" id="PF08448">
    <property type="entry name" value="PAS_4"/>
    <property type="match status" value="1"/>
</dbReference>
<dbReference type="PANTHER" id="PTHR45138">
    <property type="entry name" value="REGULATORY COMPONENTS OF SENSORY TRANSDUCTION SYSTEM"/>
    <property type="match status" value="1"/>
</dbReference>